<keyword evidence="2" id="KW-0813">Transport</keyword>
<name>A0A7W7ZSL0_9BACT</name>
<dbReference type="SUPFAM" id="SSF56935">
    <property type="entry name" value="Porins"/>
    <property type="match status" value="1"/>
</dbReference>
<proteinExistence type="predicted"/>
<dbReference type="EMBL" id="JACHIO010000016">
    <property type="protein sequence ID" value="MBB5065346.1"/>
    <property type="molecule type" value="Genomic_DNA"/>
</dbReference>
<evidence type="ECO:0000256" key="6">
    <source>
        <dbReference type="ARBA" id="ARBA00023237"/>
    </source>
</evidence>
<dbReference type="Gene3D" id="2.60.40.1120">
    <property type="entry name" value="Carboxypeptidase-like, regulatory domain"/>
    <property type="match status" value="1"/>
</dbReference>
<dbReference type="GO" id="GO:0009279">
    <property type="term" value="C:cell outer membrane"/>
    <property type="evidence" value="ECO:0007669"/>
    <property type="project" value="UniProtKB-SubCell"/>
</dbReference>
<dbReference type="PANTHER" id="PTHR30069:SF46">
    <property type="entry name" value="OAR PROTEIN"/>
    <property type="match status" value="1"/>
</dbReference>
<keyword evidence="6" id="KW-0998">Cell outer membrane</keyword>
<feature type="domain" description="TonB-dependent transporter Oar-like beta-barrel" evidence="8">
    <location>
        <begin position="244"/>
        <end position="1089"/>
    </location>
</feature>
<evidence type="ECO:0000259" key="8">
    <source>
        <dbReference type="Pfam" id="PF25183"/>
    </source>
</evidence>
<evidence type="ECO:0000256" key="7">
    <source>
        <dbReference type="SAM" id="SignalP"/>
    </source>
</evidence>
<dbReference type="InterPro" id="IPR039426">
    <property type="entry name" value="TonB-dep_rcpt-like"/>
</dbReference>
<protein>
    <submittedName>
        <fullName evidence="9">Outer membrane receptor protein involved in Fe transport</fullName>
    </submittedName>
</protein>
<keyword evidence="4" id="KW-0812">Transmembrane</keyword>
<accession>A0A7W7ZSL0</accession>
<dbReference type="Pfam" id="PF13620">
    <property type="entry name" value="CarboxypepD_reg"/>
    <property type="match status" value="1"/>
</dbReference>
<keyword evidence="7" id="KW-0732">Signal</keyword>
<evidence type="ECO:0000313" key="10">
    <source>
        <dbReference type="Proteomes" id="UP000584867"/>
    </source>
</evidence>
<dbReference type="InterPro" id="IPR057601">
    <property type="entry name" value="Oar-like_b-barrel"/>
</dbReference>
<organism evidence="9 10">
    <name type="scientific">Granulicella mallensis</name>
    <dbReference type="NCBI Taxonomy" id="940614"/>
    <lineage>
        <taxon>Bacteria</taxon>
        <taxon>Pseudomonadati</taxon>
        <taxon>Acidobacteriota</taxon>
        <taxon>Terriglobia</taxon>
        <taxon>Terriglobales</taxon>
        <taxon>Acidobacteriaceae</taxon>
        <taxon>Granulicella</taxon>
    </lineage>
</organism>
<dbReference type="GO" id="GO:0015344">
    <property type="term" value="F:siderophore uptake transmembrane transporter activity"/>
    <property type="evidence" value="ECO:0007669"/>
    <property type="project" value="TreeGrafter"/>
</dbReference>
<gene>
    <name evidence="9" type="ORF">HDF15_003714</name>
</gene>
<dbReference type="Gene3D" id="2.40.170.20">
    <property type="entry name" value="TonB-dependent receptor, beta-barrel domain"/>
    <property type="match status" value="1"/>
</dbReference>
<keyword evidence="3" id="KW-1134">Transmembrane beta strand</keyword>
<evidence type="ECO:0000256" key="4">
    <source>
        <dbReference type="ARBA" id="ARBA00022692"/>
    </source>
</evidence>
<dbReference type="AlphaFoldDB" id="A0A7W7ZSL0"/>
<evidence type="ECO:0000256" key="1">
    <source>
        <dbReference type="ARBA" id="ARBA00004571"/>
    </source>
</evidence>
<keyword evidence="9" id="KW-0675">Receptor</keyword>
<reference evidence="9 10" key="1">
    <citation type="submission" date="2020-08" db="EMBL/GenBank/DDBJ databases">
        <title>Genomic Encyclopedia of Type Strains, Phase IV (KMG-V): Genome sequencing to study the core and pangenomes of soil and plant-associated prokaryotes.</title>
        <authorList>
            <person name="Whitman W."/>
        </authorList>
    </citation>
    <scope>NUCLEOTIDE SEQUENCE [LARGE SCALE GENOMIC DNA]</scope>
    <source>
        <strain evidence="9 10">X5P3</strain>
    </source>
</reference>
<dbReference type="GO" id="GO:0044718">
    <property type="term" value="P:siderophore transmembrane transport"/>
    <property type="evidence" value="ECO:0007669"/>
    <property type="project" value="TreeGrafter"/>
</dbReference>
<dbReference type="Pfam" id="PF25183">
    <property type="entry name" value="OMP_b-brl_4"/>
    <property type="match status" value="1"/>
</dbReference>
<feature type="signal peptide" evidence="7">
    <location>
        <begin position="1"/>
        <end position="26"/>
    </location>
</feature>
<feature type="chain" id="PRO_5030945647" evidence="7">
    <location>
        <begin position="27"/>
        <end position="1127"/>
    </location>
</feature>
<dbReference type="InterPro" id="IPR008969">
    <property type="entry name" value="CarboxyPept-like_regulatory"/>
</dbReference>
<dbReference type="SUPFAM" id="SSF49464">
    <property type="entry name" value="Carboxypeptidase regulatory domain-like"/>
    <property type="match status" value="1"/>
</dbReference>
<dbReference type="RefSeq" id="WP_184257963.1">
    <property type="nucleotide sequence ID" value="NZ_JACHIO010000016.1"/>
</dbReference>
<evidence type="ECO:0000313" key="9">
    <source>
        <dbReference type="EMBL" id="MBB5065346.1"/>
    </source>
</evidence>
<dbReference type="InterPro" id="IPR036942">
    <property type="entry name" value="Beta-barrel_TonB_sf"/>
</dbReference>
<dbReference type="Proteomes" id="UP000584867">
    <property type="component" value="Unassembled WGS sequence"/>
</dbReference>
<evidence type="ECO:0000256" key="2">
    <source>
        <dbReference type="ARBA" id="ARBA00022448"/>
    </source>
</evidence>
<comment type="caution">
    <text evidence="9">The sequence shown here is derived from an EMBL/GenBank/DDBJ whole genome shotgun (WGS) entry which is preliminary data.</text>
</comment>
<comment type="subcellular location">
    <subcellularLocation>
        <location evidence="1">Cell outer membrane</location>
        <topology evidence="1">Multi-pass membrane protein</topology>
    </subcellularLocation>
</comment>
<sequence>MICTKFNRRLALFCAAAALATGGAYAQSTTQGAISGTVFDSTDAAIPSATILIHNDANGSDLTVKSNESGIFRAPQLAPGTYTVTITAPNFAPEKENGVIVEVNEVTSVNPHLTTGQTTQAVEVTADVPVLKFDSAEFGGHLDNKEIEAIPVNNRRWSTLALTTPGVVNDSNGFGLLSFRAIPSVLNNVEIDGADDNQAFFSEERGRTRAGYSTSQGAVREFQVNTGVYSAEFGRAVGGVVNSVTKSGGNQLHGELYFYNRNSSRSSFQPGASNTVFNSATNQYVTSPYRPKDNRNQYGFAVGGPLKKDKLFWFYAFDAYRRNFPGTAKANNPGSFFVSPDAALSTGYTCSTATGAITAPANAAAASATDSAACLLAARLGYSSYAAGATAYSTQLQALLTDLGTVPRFGNQLINTPKLDWQVNDKEHLSVLYHRLRWDSPGGVQTQGTNNYAIDSFGTDFVKLDYTLVKLDSLITQNFTNEVRYQYGRELNDEGLQNPSAYTKANLINSTGLAPEVALNTGIGFFLGEPYYSFRVSYPDERKWQVGDTATYVWGKHSIRFGEDIIHNYDLQNNVYEGNGYITYGSTVNYFSDLISKGESCDASGSGVGSAKSGFYPCYSSYAAGFGPSTFDLATLDYGFFAQDDWKLTPRLTLNLGVRYDYEAIPSPYANLSGTAAGTLPITTSHPSDKNNFSPRLGFAYDPFGLGKTVVRGGFGMYYGRIPNAVILNAYLNTGSALSQSTPSYSSTTANAPTLQTPPTGPAPGTASAYYLDKHLQNPYTEQFDLSVQQNLGNSNVISVSYLGTLGRELPNYLNFNLDRTKTYTINYNVVPGTNGTCGPVSCGSYAVTAYAGKQQTGTKSSTYNNILINPNFGNVTDVVSNINSSYNALSLDLTNRTFKWITFDANYTWSHALDFSASGFTAASTENWLDPYANPRENYGNSALNVRHRVVGWAVLNAPGIHGDSALRYLANGWSIKPLVQMQSGLPYSAVTTGTTPNQCYGVNCYEAAGSGIVGTSAASSYLPFLGRDTFQLPRTIVVDLRAQKEFTFAEHYNLQLIGEAFNLANHQNVTGVGTTGYAISTVQGQTAATTVNNLTYQPSFAAVSSVNSNYAYSPRLIQLALRLQF</sequence>
<keyword evidence="5" id="KW-0472">Membrane</keyword>
<dbReference type="PANTHER" id="PTHR30069">
    <property type="entry name" value="TONB-DEPENDENT OUTER MEMBRANE RECEPTOR"/>
    <property type="match status" value="1"/>
</dbReference>
<evidence type="ECO:0000256" key="3">
    <source>
        <dbReference type="ARBA" id="ARBA00022452"/>
    </source>
</evidence>
<evidence type="ECO:0000256" key="5">
    <source>
        <dbReference type="ARBA" id="ARBA00023136"/>
    </source>
</evidence>